<name>A0A2M4DCM2_ANODA</name>
<reference evidence="1" key="1">
    <citation type="submission" date="2018-01" db="EMBL/GenBank/DDBJ databases">
        <title>An insight into the sialome of Amazonian anophelines.</title>
        <authorList>
            <person name="Ribeiro J.M."/>
            <person name="Scarpassa V."/>
            <person name="Calvo E."/>
        </authorList>
    </citation>
    <scope>NUCLEOTIDE SEQUENCE</scope>
</reference>
<dbReference type="EMBL" id="GGFL01011098">
    <property type="protein sequence ID" value="MBW75276.1"/>
    <property type="molecule type" value="Transcribed_RNA"/>
</dbReference>
<sequence>MTLLCRLWLTGAHGAVPFVTALCRAGSYERRILCLQIPHATLQDGHLVPQAVLGHQCIDDLAHDVVQARLVLPYSLV</sequence>
<proteinExistence type="predicted"/>
<evidence type="ECO:0000313" key="1">
    <source>
        <dbReference type="EMBL" id="MBW75276.1"/>
    </source>
</evidence>
<accession>A0A2M4DCM2</accession>
<organism evidence="1">
    <name type="scientific">Anopheles darlingi</name>
    <name type="common">Mosquito</name>
    <dbReference type="NCBI Taxonomy" id="43151"/>
    <lineage>
        <taxon>Eukaryota</taxon>
        <taxon>Metazoa</taxon>
        <taxon>Ecdysozoa</taxon>
        <taxon>Arthropoda</taxon>
        <taxon>Hexapoda</taxon>
        <taxon>Insecta</taxon>
        <taxon>Pterygota</taxon>
        <taxon>Neoptera</taxon>
        <taxon>Endopterygota</taxon>
        <taxon>Diptera</taxon>
        <taxon>Nematocera</taxon>
        <taxon>Culicoidea</taxon>
        <taxon>Culicidae</taxon>
        <taxon>Anophelinae</taxon>
        <taxon>Anopheles</taxon>
    </lineage>
</organism>
<dbReference type="AlphaFoldDB" id="A0A2M4DCM2"/>
<protein>
    <submittedName>
        <fullName evidence="1">Putative secreted protein</fullName>
    </submittedName>
</protein>